<keyword evidence="17" id="KW-0472">Membrane</keyword>
<feature type="domain" description="Glycosyl hydrolase family 31 C-terminal" evidence="20">
    <location>
        <begin position="775"/>
        <end position="863"/>
    </location>
</feature>
<dbReference type="Pfam" id="PF01055">
    <property type="entry name" value="Glyco_hydro_31_2nd"/>
    <property type="match status" value="1"/>
</dbReference>
<dbReference type="InterPro" id="IPR017853">
    <property type="entry name" value="GH"/>
</dbReference>
<dbReference type="Gene3D" id="3.20.20.80">
    <property type="entry name" value="Glycosidases"/>
    <property type="match status" value="1"/>
</dbReference>
<dbReference type="EC" id="3.2.1.21" evidence="4"/>
<evidence type="ECO:0000256" key="14">
    <source>
        <dbReference type="ARBA" id="ARBA00025512"/>
    </source>
</evidence>
<dbReference type="SUPFAM" id="SSF51445">
    <property type="entry name" value="(Trans)glycosidases"/>
    <property type="match status" value="1"/>
</dbReference>
<evidence type="ECO:0000313" key="22">
    <source>
        <dbReference type="Proteomes" id="UP000541558"/>
    </source>
</evidence>
<evidence type="ECO:0000256" key="6">
    <source>
        <dbReference type="ARBA" id="ARBA00022525"/>
    </source>
</evidence>
<feature type="domain" description="Glycoside hydrolase family 31 N-terminal" evidence="19">
    <location>
        <begin position="189"/>
        <end position="298"/>
    </location>
</feature>
<keyword evidence="6" id="KW-0964">Secreted</keyword>
<keyword evidence="7" id="KW-0732">Signal</keyword>
<evidence type="ECO:0000256" key="15">
    <source>
        <dbReference type="RuleBase" id="RU361185"/>
    </source>
</evidence>
<feature type="transmembrane region" description="Helical" evidence="17">
    <location>
        <begin position="31"/>
        <end position="55"/>
    </location>
</feature>
<evidence type="ECO:0000256" key="9">
    <source>
        <dbReference type="ARBA" id="ARBA00023180"/>
    </source>
</evidence>
<comment type="function">
    <text evidence="14">Glucosidase involved in the degradation of cellulosic biomass. Has both alpha- and beta-glucosidase activity.</text>
</comment>
<dbReference type="GO" id="GO:0071555">
    <property type="term" value="P:cell wall organization"/>
    <property type="evidence" value="ECO:0007669"/>
    <property type="project" value="UniProtKB-KW"/>
</dbReference>
<feature type="region of interest" description="Disordered" evidence="16">
    <location>
        <begin position="539"/>
        <end position="561"/>
    </location>
</feature>
<dbReference type="SUPFAM" id="SSF51011">
    <property type="entry name" value="Glycosyl hydrolase domain"/>
    <property type="match status" value="1"/>
</dbReference>
<evidence type="ECO:0000256" key="11">
    <source>
        <dbReference type="ARBA" id="ARBA00023295"/>
    </source>
</evidence>
<evidence type="ECO:0000256" key="5">
    <source>
        <dbReference type="ARBA" id="ARBA00014002"/>
    </source>
</evidence>
<keyword evidence="12" id="KW-0961">Cell wall biogenesis/degradation</keyword>
<comment type="catalytic activity">
    <reaction evidence="1">
        <text>Hydrolysis of terminal, non-reducing beta-D-glucosyl residues with release of beta-D-glucose.</text>
        <dbReference type="EC" id="3.2.1.21"/>
    </reaction>
</comment>
<evidence type="ECO:0000256" key="13">
    <source>
        <dbReference type="ARBA" id="ARBA00023326"/>
    </source>
</evidence>
<keyword evidence="8 15" id="KW-0378">Hydrolase</keyword>
<dbReference type="CDD" id="cd14752">
    <property type="entry name" value="GH31_N"/>
    <property type="match status" value="1"/>
</dbReference>
<dbReference type="EMBL" id="JAACJK010000226">
    <property type="protein sequence ID" value="KAF5311537.1"/>
    <property type="molecule type" value="Genomic_DNA"/>
</dbReference>
<dbReference type="GO" id="GO:0000272">
    <property type="term" value="P:polysaccharide catabolic process"/>
    <property type="evidence" value="ECO:0007669"/>
    <property type="project" value="UniProtKB-KW"/>
</dbReference>
<reference evidence="21 22" key="1">
    <citation type="journal article" date="2020" name="ISME J.">
        <title>Uncovering the hidden diversity of litter-decomposition mechanisms in mushroom-forming fungi.</title>
        <authorList>
            <person name="Floudas D."/>
            <person name="Bentzer J."/>
            <person name="Ahren D."/>
            <person name="Johansson T."/>
            <person name="Persson P."/>
            <person name="Tunlid A."/>
        </authorList>
    </citation>
    <scope>NUCLEOTIDE SEQUENCE [LARGE SCALE GENOMIC DNA]</scope>
    <source>
        <strain evidence="21 22">CBS 175.51</strain>
    </source>
</reference>
<dbReference type="PANTHER" id="PTHR22762:SF67">
    <property type="entry name" value="ALPHA_BETA-GLUCOSIDASE AGDC-RELATED"/>
    <property type="match status" value="1"/>
</dbReference>
<keyword evidence="11 15" id="KW-0326">Glycosidase</keyword>
<dbReference type="GO" id="GO:0030246">
    <property type="term" value="F:carbohydrate binding"/>
    <property type="evidence" value="ECO:0007669"/>
    <property type="project" value="InterPro"/>
</dbReference>
<dbReference type="InterPro" id="IPR013780">
    <property type="entry name" value="Glyco_hydro_b"/>
</dbReference>
<keyword evidence="22" id="KW-1185">Reference proteome</keyword>
<evidence type="ECO:0000256" key="7">
    <source>
        <dbReference type="ARBA" id="ARBA00022729"/>
    </source>
</evidence>
<keyword evidence="17" id="KW-0812">Transmembrane</keyword>
<dbReference type="SUPFAM" id="SSF74650">
    <property type="entry name" value="Galactose mutarotase-like"/>
    <property type="match status" value="1"/>
</dbReference>
<dbReference type="Proteomes" id="UP000541558">
    <property type="component" value="Unassembled WGS sequence"/>
</dbReference>
<evidence type="ECO:0000259" key="20">
    <source>
        <dbReference type="Pfam" id="PF21365"/>
    </source>
</evidence>
<dbReference type="InterPro" id="IPR048395">
    <property type="entry name" value="Glyco_hydro_31_C"/>
</dbReference>
<keyword evidence="9" id="KW-0325">Glycoprotein</keyword>
<evidence type="ECO:0000259" key="18">
    <source>
        <dbReference type="Pfam" id="PF01055"/>
    </source>
</evidence>
<proteinExistence type="inferred from homology"/>
<dbReference type="InterPro" id="IPR011013">
    <property type="entry name" value="Gal_mutarotase_sf_dom"/>
</dbReference>
<comment type="caution">
    <text evidence="21">The sequence shown here is derived from an EMBL/GenBank/DDBJ whole genome shotgun (WGS) entry which is preliminary data.</text>
</comment>
<dbReference type="GO" id="GO:0005576">
    <property type="term" value="C:extracellular region"/>
    <property type="evidence" value="ECO:0007669"/>
    <property type="project" value="UniProtKB-SubCell"/>
</dbReference>
<comment type="subcellular location">
    <subcellularLocation>
        <location evidence="2">Secreted</location>
    </subcellularLocation>
</comment>
<protein>
    <recommendedName>
        <fullName evidence="5">Probable alpha/beta-glucosidase agdC</fullName>
        <ecNumber evidence="4">3.2.1.21</ecNumber>
    </recommendedName>
</protein>
<dbReference type="AlphaFoldDB" id="A0A8H5AV18"/>
<sequence length="991" mass="109692">MMHGNSRHSALSNWVARDDYLKDEKRSKLPLVYAGLFIILIGLSSYHFNVVAMWWRSSVSGAAVAISSTLFTTLFAAVAQAPGSFGTYVDPAVLDACPGYVTRKVTTSRGGSEVTIQLGLPAGKKGCAVFGPDVEELTLVATYETDSRLHVKITDSKARRYEVPESVFPRPKGSFTSPKKSDLKFSYTTSPNPFSFTISRASTNEVLFTTAGHSIIFEDQYLRVKTALPQSANIYGLGETTEWFQLDTDNGGNGTVRTLWSRDAFGVPQNSNLYGNHPLYYDHRTSGTHGVLLLNSNGMDIKLNQTSPSDRSLEYNVIGGVLDFYFLAGSDNNPAAVAKQYSDLAGRSVEFPYWSLGFHQCRFGYKNFVDVANVIDGYKNAGIPLETMWTDIDYMQDRLIFTVDPKYFPLDRLREIVSHLHANKQKYIVMTDPAVAYHPDTGYGALDRGLEKDVFLKNQNGSTHLGVVWPGVTAYPDWFHPNTQDWWTGEFKSFYSADTGVDIDGVWIDMNEPASFCEFPCNDPYGAAVEQKLPPARDTLPPSHDAPIFSGSSSNATVSPRSLDSTHFTHMFSKRQSEATVDPLEGVTDPLLNPPYRIANTAGALSSRTAYTNIVQANNNTQYDTHNLYGSMMSTATRNAMISRRPNRRPLIITRSTFAGAGRHVGKWLGDNLSTWDQYRRSIGGMLNFASIFNIPMVGSDVCGFGDNTTETLCARWAMLGAFNPFYRNHNIDTGISQEFYVWPLTTEAAKAAIDTRYRLLDYLYTAFHSAHVDGSTVLSPLWYQYPKDTTTYPIDLQFFYGPSLLVSPVTEENSTTVKYYLPADTWYSFVDLSAVSSKGEWVTQQDVSYTQIPLHIKGGSVVPLRNESAMTTTELRKKPFSIVVAPDAQGKASGVLYVDDGETIDPAQSKTTQVTFTFSGKKLSVGGRFGYDSGFGVGWKTVKIAGVDKQPARVSVDGRAVKGVKYDAKTKVLEVEVAIDRLRAFELVLA</sequence>
<evidence type="ECO:0000256" key="16">
    <source>
        <dbReference type="SAM" id="MobiDB-lite"/>
    </source>
</evidence>
<name>A0A8H5AV18_9AGAR</name>
<evidence type="ECO:0000259" key="19">
    <source>
        <dbReference type="Pfam" id="PF13802"/>
    </source>
</evidence>
<comment type="similarity">
    <text evidence="3 15">Belongs to the glycosyl hydrolase 31 family.</text>
</comment>
<keyword evidence="17" id="KW-1133">Transmembrane helix</keyword>
<dbReference type="OrthoDB" id="5839090at2759"/>
<organism evidence="21 22">
    <name type="scientific">Ephemerocybe angulata</name>
    <dbReference type="NCBI Taxonomy" id="980116"/>
    <lineage>
        <taxon>Eukaryota</taxon>
        <taxon>Fungi</taxon>
        <taxon>Dikarya</taxon>
        <taxon>Basidiomycota</taxon>
        <taxon>Agaricomycotina</taxon>
        <taxon>Agaricomycetes</taxon>
        <taxon>Agaricomycetidae</taxon>
        <taxon>Agaricales</taxon>
        <taxon>Agaricineae</taxon>
        <taxon>Psathyrellaceae</taxon>
        <taxon>Ephemerocybe</taxon>
    </lineage>
</organism>
<evidence type="ECO:0000256" key="2">
    <source>
        <dbReference type="ARBA" id="ARBA00004613"/>
    </source>
</evidence>
<dbReference type="Gene3D" id="2.60.40.1180">
    <property type="entry name" value="Golgi alpha-mannosidase II"/>
    <property type="match status" value="2"/>
</dbReference>
<evidence type="ECO:0000313" key="21">
    <source>
        <dbReference type="EMBL" id="KAF5311537.1"/>
    </source>
</evidence>
<dbReference type="Pfam" id="PF13802">
    <property type="entry name" value="Gal_mutarotas_2"/>
    <property type="match status" value="1"/>
</dbReference>
<dbReference type="PANTHER" id="PTHR22762">
    <property type="entry name" value="ALPHA-GLUCOSIDASE"/>
    <property type="match status" value="1"/>
</dbReference>
<gene>
    <name evidence="21" type="ORF">D9611_011537</name>
</gene>
<evidence type="ECO:0000256" key="8">
    <source>
        <dbReference type="ARBA" id="ARBA00022801"/>
    </source>
</evidence>
<evidence type="ECO:0000256" key="3">
    <source>
        <dbReference type="ARBA" id="ARBA00007806"/>
    </source>
</evidence>
<dbReference type="InterPro" id="IPR000322">
    <property type="entry name" value="Glyco_hydro_31_TIM"/>
</dbReference>
<dbReference type="Gene3D" id="2.60.40.1760">
    <property type="entry name" value="glycosyl hydrolase (family 31)"/>
    <property type="match status" value="1"/>
</dbReference>
<evidence type="ECO:0000256" key="12">
    <source>
        <dbReference type="ARBA" id="ARBA00023316"/>
    </source>
</evidence>
<feature type="domain" description="Glycoside hydrolase family 31 TIM barrel" evidence="18">
    <location>
        <begin position="351"/>
        <end position="767"/>
    </location>
</feature>
<evidence type="ECO:0000256" key="10">
    <source>
        <dbReference type="ARBA" id="ARBA00023277"/>
    </source>
</evidence>
<dbReference type="PROSITE" id="PS00129">
    <property type="entry name" value="GLYCOSYL_HYDROL_F31_1"/>
    <property type="match status" value="1"/>
</dbReference>
<dbReference type="Pfam" id="PF21365">
    <property type="entry name" value="Glyco_hydro_31_3rd"/>
    <property type="match status" value="1"/>
</dbReference>
<feature type="compositionally biased region" description="Polar residues" evidence="16">
    <location>
        <begin position="550"/>
        <end position="561"/>
    </location>
</feature>
<keyword evidence="13" id="KW-0624">Polysaccharide degradation</keyword>
<dbReference type="CDD" id="cd06602">
    <property type="entry name" value="GH31_MGAM_SI_GAA"/>
    <property type="match status" value="1"/>
</dbReference>
<dbReference type="InterPro" id="IPR030458">
    <property type="entry name" value="Glyco_hydro_31_AS"/>
</dbReference>
<evidence type="ECO:0000256" key="4">
    <source>
        <dbReference type="ARBA" id="ARBA00012744"/>
    </source>
</evidence>
<dbReference type="GO" id="GO:0008422">
    <property type="term" value="F:beta-glucosidase activity"/>
    <property type="evidence" value="ECO:0007669"/>
    <property type="project" value="UniProtKB-EC"/>
</dbReference>
<keyword evidence="10" id="KW-0119">Carbohydrate metabolism</keyword>
<evidence type="ECO:0000256" key="1">
    <source>
        <dbReference type="ARBA" id="ARBA00000448"/>
    </source>
</evidence>
<evidence type="ECO:0000256" key="17">
    <source>
        <dbReference type="SAM" id="Phobius"/>
    </source>
</evidence>
<dbReference type="InterPro" id="IPR025887">
    <property type="entry name" value="Glyco_hydro_31_N_dom"/>
</dbReference>
<accession>A0A8H5AV18</accession>